<proteinExistence type="predicted"/>
<keyword evidence="4" id="KW-1185">Reference proteome</keyword>
<reference evidence="1 3" key="1">
    <citation type="submission" date="2018-03" db="EMBL/GenBank/DDBJ databases">
        <title>Genomic Encyclopedia of Archaeal and Bacterial Type Strains, Phase II (KMG-II): from individual species to whole genera.</title>
        <authorList>
            <person name="Goeker M."/>
        </authorList>
    </citation>
    <scope>NUCLEOTIDE SEQUENCE [LARGE SCALE GENOMIC DNA]</scope>
    <source>
        <strain evidence="1 3">DSM 21548</strain>
    </source>
</reference>
<evidence type="ECO:0008006" key="5">
    <source>
        <dbReference type="Google" id="ProtNLM"/>
    </source>
</evidence>
<dbReference type="Proteomes" id="UP000268291">
    <property type="component" value="Unassembled WGS sequence"/>
</dbReference>
<dbReference type="AlphaFoldDB" id="A0A2P8GY88"/>
<dbReference type="EMBL" id="PYAU01000001">
    <property type="protein sequence ID" value="PSL38929.1"/>
    <property type="molecule type" value="Genomic_DNA"/>
</dbReference>
<protein>
    <recommendedName>
        <fullName evidence="5">Response regulatory domain-containing protein</fullName>
    </recommendedName>
</protein>
<evidence type="ECO:0000313" key="4">
    <source>
        <dbReference type="Proteomes" id="UP000268291"/>
    </source>
</evidence>
<dbReference type="Proteomes" id="UP000241203">
    <property type="component" value="Unassembled WGS sequence"/>
</dbReference>
<name>A0A2P8GY88_9MICO</name>
<evidence type="ECO:0000313" key="3">
    <source>
        <dbReference type="Proteomes" id="UP000241203"/>
    </source>
</evidence>
<evidence type="ECO:0000313" key="1">
    <source>
        <dbReference type="EMBL" id="PSL38929.1"/>
    </source>
</evidence>
<organism evidence="1 3">
    <name type="scientific">Labedella gwakjiensis</name>
    <dbReference type="NCBI Taxonomy" id="390269"/>
    <lineage>
        <taxon>Bacteria</taxon>
        <taxon>Bacillati</taxon>
        <taxon>Actinomycetota</taxon>
        <taxon>Actinomycetes</taxon>
        <taxon>Micrococcales</taxon>
        <taxon>Microbacteriaceae</taxon>
        <taxon>Labedella</taxon>
    </lineage>
</organism>
<sequence>MAVDRAKSHRVVMLASVEYDGHSAEIVRLRRPDWHLEICSSRAELLEAVLERPAMVLIDASALPIASLQRTIHRLKIVGAMPVILGTRRAVDGCPMLELSDDWTILDTMLLDASR</sequence>
<dbReference type="EMBL" id="RZGY01000001">
    <property type="protein sequence ID" value="RUQ86609.1"/>
    <property type="molecule type" value="Genomic_DNA"/>
</dbReference>
<dbReference type="RefSeq" id="WP_106563867.1">
    <property type="nucleotide sequence ID" value="NZ_PYAU01000001.1"/>
</dbReference>
<evidence type="ECO:0000313" key="2">
    <source>
        <dbReference type="EMBL" id="RUQ86609.1"/>
    </source>
</evidence>
<accession>A0A2P8GY88</accession>
<gene>
    <name evidence="1" type="ORF">CLV49_2560</name>
    <name evidence="2" type="ORF">ELQ93_06425</name>
</gene>
<comment type="caution">
    <text evidence="1">The sequence shown here is derived from an EMBL/GenBank/DDBJ whole genome shotgun (WGS) entry which is preliminary data.</text>
</comment>
<reference evidence="2 4" key="2">
    <citation type="submission" date="2018-12" db="EMBL/GenBank/DDBJ databases">
        <authorList>
            <person name="hu s."/>
            <person name="Xu Y."/>
            <person name="Xu B."/>
            <person name="Li F."/>
        </authorList>
    </citation>
    <scope>NUCLEOTIDE SEQUENCE [LARGE SCALE GENOMIC DNA]</scope>
    <source>
        <strain evidence="2 4">KSW2-17</strain>
    </source>
</reference>